<dbReference type="GO" id="GO:0051046">
    <property type="term" value="P:regulation of secretion"/>
    <property type="evidence" value="ECO:0007669"/>
    <property type="project" value="TreeGrafter"/>
</dbReference>
<dbReference type="InterPro" id="IPR000242">
    <property type="entry name" value="PTP_cat"/>
</dbReference>
<dbReference type="Proteomes" id="UP000663845">
    <property type="component" value="Unassembled WGS sequence"/>
</dbReference>
<dbReference type="InterPro" id="IPR000387">
    <property type="entry name" value="Tyr_Pase_dom"/>
</dbReference>
<dbReference type="SMART" id="SM00404">
    <property type="entry name" value="PTPc_motif"/>
    <property type="match status" value="1"/>
</dbReference>
<dbReference type="PROSITE" id="PS50056">
    <property type="entry name" value="TYR_PHOSPHATASE_2"/>
    <property type="match status" value="1"/>
</dbReference>
<feature type="domain" description="Tyrosine-protein phosphatase" evidence="3">
    <location>
        <begin position="22"/>
        <end position="89"/>
    </location>
</feature>
<evidence type="ECO:0000256" key="1">
    <source>
        <dbReference type="ARBA" id="ARBA00004358"/>
    </source>
</evidence>
<dbReference type="GO" id="GO:0004725">
    <property type="term" value="F:protein tyrosine phosphatase activity"/>
    <property type="evidence" value="ECO:0007669"/>
    <property type="project" value="InterPro"/>
</dbReference>
<evidence type="ECO:0000313" key="5">
    <source>
        <dbReference type="EMBL" id="CAF1408072.1"/>
    </source>
</evidence>
<dbReference type="AlphaFoldDB" id="A0A815LGU4"/>
<evidence type="ECO:0000259" key="4">
    <source>
        <dbReference type="PROSITE" id="PS50056"/>
    </source>
</evidence>
<dbReference type="PANTHER" id="PTHR46106:SF4">
    <property type="entry name" value="IA-2 PROTEIN TYROSINE PHOSPHATASE, ISOFORM C"/>
    <property type="match status" value="1"/>
</dbReference>
<organism evidence="5 6">
    <name type="scientific">Adineta steineri</name>
    <dbReference type="NCBI Taxonomy" id="433720"/>
    <lineage>
        <taxon>Eukaryota</taxon>
        <taxon>Metazoa</taxon>
        <taxon>Spiralia</taxon>
        <taxon>Gnathifera</taxon>
        <taxon>Rotifera</taxon>
        <taxon>Eurotatoria</taxon>
        <taxon>Bdelloidea</taxon>
        <taxon>Adinetida</taxon>
        <taxon>Adinetidae</taxon>
        <taxon>Adineta</taxon>
    </lineage>
</organism>
<dbReference type="InterPro" id="IPR029021">
    <property type="entry name" value="Prot-tyrosine_phosphatase-like"/>
</dbReference>
<sequence length="99" mass="11344">MIMTKKTIINLTKVNRCFRGQSSPIIVHCNDGIGRTGTYILLDIVLNRIYKGAREINIAATLEHIRDQRPQMVKTKDQLQFVFVAVAEEVTYLIKAIRQ</sequence>
<comment type="caution">
    <text evidence="5">The sequence shown here is derived from an EMBL/GenBank/DDBJ whole genome shotgun (WGS) entry which is preliminary data.</text>
</comment>
<dbReference type="Gene3D" id="3.90.190.10">
    <property type="entry name" value="Protein tyrosine phosphatase superfamily"/>
    <property type="match status" value="1"/>
</dbReference>
<dbReference type="GO" id="GO:0030659">
    <property type="term" value="C:cytoplasmic vesicle membrane"/>
    <property type="evidence" value="ECO:0007669"/>
    <property type="project" value="UniProtKB-SubCell"/>
</dbReference>
<dbReference type="PANTHER" id="PTHR46106">
    <property type="entry name" value="IA-2 PROTEIN TYROSINE PHOSPHATASE, ISOFORM C"/>
    <property type="match status" value="1"/>
</dbReference>
<comment type="subcellular location">
    <subcellularLocation>
        <location evidence="1">Cytoplasmic vesicle membrane</location>
        <topology evidence="1">Single-pass type I membrane protein</topology>
    </subcellularLocation>
</comment>
<evidence type="ECO:0000256" key="2">
    <source>
        <dbReference type="ARBA" id="ARBA00023329"/>
    </source>
</evidence>
<feature type="domain" description="Tyrosine specific protein phosphatases" evidence="4">
    <location>
        <begin position="6"/>
        <end position="80"/>
    </location>
</feature>
<dbReference type="EMBL" id="CAJNOG010001095">
    <property type="protein sequence ID" value="CAF1408072.1"/>
    <property type="molecule type" value="Genomic_DNA"/>
</dbReference>
<evidence type="ECO:0000259" key="3">
    <source>
        <dbReference type="PROSITE" id="PS50055"/>
    </source>
</evidence>
<dbReference type="PROSITE" id="PS50055">
    <property type="entry name" value="TYR_PHOSPHATASE_PTP"/>
    <property type="match status" value="1"/>
</dbReference>
<dbReference type="InterPro" id="IPR016130">
    <property type="entry name" value="Tyr_Pase_AS"/>
</dbReference>
<dbReference type="GO" id="GO:0030141">
    <property type="term" value="C:secretory granule"/>
    <property type="evidence" value="ECO:0007669"/>
    <property type="project" value="InterPro"/>
</dbReference>
<proteinExistence type="predicted"/>
<keyword evidence="2" id="KW-0968">Cytoplasmic vesicle</keyword>
<evidence type="ECO:0000313" key="6">
    <source>
        <dbReference type="Proteomes" id="UP000663845"/>
    </source>
</evidence>
<accession>A0A815LGU4</accession>
<gene>
    <name evidence="5" type="ORF">JYZ213_LOCUS38194</name>
</gene>
<dbReference type="InterPro" id="IPR033522">
    <property type="entry name" value="IA-2/IA-2_beta"/>
</dbReference>
<dbReference type="SUPFAM" id="SSF52799">
    <property type="entry name" value="(Phosphotyrosine protein) phosphatases II"/>
    <property type="match status" value="1"/>
</dbReference>
<dbReference type="Pfam" id="PF00102">
    <property type="entry name" value="Y_phosphatase"/>
    <property type="match status" value="1"/>
</dbReference>
<protein>
    <submittedName>
        <fullName evidence="5">Uncharacterized protein</fullName>
    </submittedName>
</protein>
<reference evidence="5" key="1">
    <citation type="submission" date="2021-02" db="EMBL/GenBank/DDBJ databases">
        <authorList>
            <person name="Nowell W R."/>
        </authorList>
    </citation>
    <scope>NUCLEOTIDE SEQUENCE</scope>
</reference>
<dbReference type="PRINTS" id="PR00700">
    <property type="entry name" value="PRTYPHPHTASE"/>
</dbReference>
<name>A0A815LGU4_9BILA</name>
<dbReference type="GO" id="GO:0045202">
    <property type="term" value="C:synapse"/>
    <property type="evidence" value="ECO:0007669"/>
    <property type="project" value="TreeGrafter"/>
</dbReference>
<dbReference type="InterPro" id="IPR003595">
    <property type="entry name" value="Tyr_Pase_cat"/>
</dbReference>
<dbReference type="PROSITE" id="PS00383">
    <property type="entry name" value="TYR_PHOSPHATASE_1"/>
    <property type="match status" value="1"/>
</dbReference>